<dbReference type="AlphaFoldDB" id="A0A926P5T0"/>
<dbReference type="InterPro" id="IPR005325">
    <property type="entry name" value="DUF308_memb"/>
</dbReference>
<feature type="transmembrane region" description="Helical" evidence="1">
    <location>
        <begin position="76"/>
        <end position="94"/>
    </location>
</feature>
<evidence type="ECO:0000256" key="1">
    <source>
        <dbReference type="SAM" id="Phobius"/>
    </source>
</evidence>
<protein>
    <submittedName>
        <fullName evidence="2">HdeD family acid-resistance protein</fullName>
    </submittedName>
</protein>
<evidence type="ECO:0000313" key="2">
    <source>
        <dbReference type="EMBL" id="MBD1548042.1"/>
    </source>
</evidence>
<reference evidence="2" key="1">
    <citation type="submission" date="2020-05" db="EMBL/GenBank/DDBJ databases">
        <title>Identification of trans-AT polyketide cluster in two marine bacteria, producers of a novel glutaramide-containing polyketide sesbanimide D and analogs.</title>
        <authorList>
            <person name="Kacar D."/>
            <person name="Rodriguez P."/>
            <person name="Canedo L."/>
            <person name="Gonzalez E."/>
            <person name="Galan B."/>
            <person name="De La Calle F."/>
            <person name="Garcia J.L."/>
        </authorList>
    </citation>
    <scope>NUCLEOTIDE SEQUENCE</scope>
    <source>
        <strain evidence="2">PHM038</strain>
    </source>
</reference>
<dbReference type="EMBL" id="JABFCZ010000019">
    <property type="protein sequence ID" value="MBD1548042.1"/>
    <property type="molecule type" value="Genomic_DNA"/>
</dbReference>
<sequence>MTEMSRNAQNLKQKIEHNWGWILALGILLVLGGIVLIAAPLASSIAVTLLIAAVLVVGGVFQIIQAFRTQNWSGFLWSLIVGVIAVIGGIVIYTNPLAGTFALTLVIAAVFIAQGVSQLLLAFKIKPHTGWGWVAFAGVIAILAGFMIWSELPSSAAWALGLIAGISVMLNGWSYIAIALAAKAMKSS</sequence>
<accession>A0A926P5T0</accession>
<keyword evidence="1" id="KW-0472">Membrane</keyword>
<organism evidence="2 3">
    <name type="scientific">Roseibium aggregatum</name>
    <dbReference type="NCBI Taxonomy" id="187304"/>
    <lineage>
        <taxon>Bacteria</taxon>
        <taxon>Pseudomonadati</taxon>
        <taxon>Pseudomonadota</taxon>
        <taxon>Alphaproteobacteria</taxon>
        <taxon>Hyphomicrobiales</taxon>
        <taxon>Stappiaceae</taxon>
        <taxon>Roseibium</taxon>
    </lineage>
</organism>
<dbReference type="RefSeq" id="WP_190292779.1">
    <property type="nucleotide sequence ID" value="NZ_JABFCZ010000019.1"/>
</dbReference>
<dbReference type="Pfam" id="PF03729">
    <property type="entry name" value="DUF308"/>
    <property type="match status" value="1"/>
</dbReference>
<comment type="caution">
    <text evidence="2">The sequence shown here is derived from an EMBL/GenBank/DDBJ whole genome shotgun (WGS) entry which is preliminary data.</text>
</comment>
<feature type="transmembrane region" description="Helical" evidence="1">
    <location>
        <begin position="156"/>
        <end position="182"/>
    </location>
</feature>
<feature type="transmembrane region" description="Helical" evidence="1">
    <location>
        <begin position="100"/>
        <end position="123"/>
    </location>
</feature>
<evidence type="ECO:0000313" key="3">
    <source>
        <dbReference type="Proteomes" id="UP000598467"/>
    </source>
</evidence>
<keyword evidence="1" id="KW-0812">Transmembrane</keyword>
<dbReference type="InterPro" id="IPR052712">
    <property type="entry name" value="Acid_resist_chaperone_HdeD"/>
</dbReference>
<dbReference type="GO" id="GO:0005886">
    <property type="term" value="C:plasma membrane"/>
    <property type="evidence" value="ECO:0007669"/>
    <property type="project" value="TreeGrafter"/>
</dbReference>
<feature type="transmembrane region" description="Helical" evidence="1">
    <location>
        <begin position="21"/>
        <end position="39"/>
    </location>
</feature>
<keyword evidence="1" id="KW-1133">Transmembrane helix</keyword>
<dbReference type="PANTHER" id="PTHR34989:SF1">
    <property type="entry name" value="PROTEIN HDED"/>
    <property type="match status" value="1"/>
</dbReference>
<dbReference type="Proteomes" id="UP000598467">
    <property type="component" value="Unassembled WGS sequence"/>
</dbReference>
<proteinExistence type="predicted"/>
<dbReference type="PANTHER" id="PTHR34989">
    <property type="entry name" value="PROTEIN HDED"/>
    <property type="match status" value="1"/>
</dbReference>
<feature type="transmembrane region" description="Helical" evidence="1">
    <location>
        <begin position="130"/>
        <end position="150"/>
    </location>
</feature>
<name>A0A926P5T0_9HYPH</name>
<gene>
    <name evidence="2" type="ORF">HK439_17380</name>
</gene>
<feature type="transmembrane region" description="Helical" evidence="1">
    <location>
        <begin position="45"/>
        <end position="64"/>
    </location>
</feature>